<dbReference type="CDD" id="cd01095">
    <property type="entry name" value="Nitrilotriacetate_monoxgenase"/>
    <property type="match status" value="1"/>
</dbReference>
<organism evidence="8 9">
    <name type="scientific">Nocardioides faecalis</name>
    <dbReference type="NCBI Taxonomy" id="2803858"/>
    <lineage>
        <taxon>Bacteria</taxon>
        <taxon>Bacillati</taxon>
        <taxon>Actinomycetota</taxon>
        <taxon>Actinomycetes</taxon>
        <taxon>Propionibacteriales</taxon>
        <taxon>Nocardioidaceae</taxon>
        <taxon>Nocardioides</taxon>
    </lineage>
</organism>
<keyword evidence="2 6" id="KW-0288">FMN</keyword>
<dbReference type="PANTHER" id="PTHR30011">
    <property type="entry name" value="ALKANESULFONATE MONOOXYGENASE-RELATED"/>
    <property type="match status" value="1"/>
</dbReference>
<comment type="similarity">
    <text evidence="5">Belongs to the NtaA/SnaA/DszA monooxygenase family.</text>
</comment>
<dbReference type="SUPFAM" id="SSF51679">
    <property type="entry name" value="Bacterial luciferase-like"/>
    <property type="match status" value="1"/>
</dbReference>
<dbReference type="PANTHER" id="PTHR30011:SF16">
    <property type="entry name" value="C2H2 FINGER DOMAIN TRANSCRIPTION FACTOR (EUROFUNG)-RELATED"/>
    <property type="match status" value="1"/>
</dbReference>
<feature type="binding site" evidence="6">
    <location>
        <position position="103"/>
    </location>
    <ligand>
        <name>FMN</name>
        <dbReference type="ChEBI" id="CHEBI:58210"/>
    </ligand>
</feature>
<dbReference type="RefSeq" id="WP_205291287.1">
    <property type="nucleotide sequence ID" value="NZ_CP074406.1"/>
</dbReference>
<evidence type="ECO:0000256" key="1">
    <source>
        <dbReference type="ARBA" id="ARBA00022630"/>
    </source>
</evidence>
<evidence type="ECO:0000256" key="3">
    <source>
        <dbReference type="ARBA" id="ARBA00023002"/>
    </source>
</evidence>
<dbReference type="GO" id="GO:0004497">
    <property type="term" value="F:monooxygenase activity"/>
    <property type="evidence" value="ECO:0007669"/>
    <property type="project" value="UniProtKB-KW"/>
</dbReference>
<feature type="binding site" evidence="6">
    <location>
        <position position="228"/>
    </location>
    <ligand>
        <name>FMN</name>
        <dbReference type="ChEBI" id="CHEBI:58210"/>
    </ligand>
</feature>
<proteinExistence type="inferred from homology"/>
<feature type="binding site" evidence="6">
    <location>
        <position position="157"/>
    </location>
    <ligand>
        <name>FMN</name>
        <dbReference type="ChEBI" id="CHEBI:58210"/>
    </ligand>
</feature>
<dbReference type="InterPro" id="IPR011251">
    <property type="entry name" value="Luciferase-like_dom"/>
</dbReference>
<dbReference type="EC" id="1.14.-.-" evidence="8"/>
<dbReference type="Proteomes" id="UP000663791">
    <property type="component" value="Unassembled WGS sequence"/>
</dbReference>
<dbReference type="EMBL" id="JAERTX010000006">
    <property type="protein sequence ID" value="MBM9459992.1"/>
    <property type="molecule type" value="Genomic_DNA"/>
</dbReference>
<comment type="caution">
    <text evidence="8">The sequence shown here is derived from an EMBL/GenBank/DDBJ whole genome shotgun (WGS) entry which is preliminary data.</text>
</comment>
<feature type="domain" description="Luciferase-like" evidence="7">
    <location>
        <begin position="73"/>
        <end position="392"/>
    </location>
</feature>
<dbReference type="NCBIfam" id="TIGR03860">
    <property type="entry name" value="FMN_nitrolo"/>
    <property type="match status" value="1"/>
</dbReference>
<keyword evidence="1 6" id="KW-0285">Flavoprotein</keyword>
<dbReference type="InterPro" id="IPR036661">
    <property type="entry name" value="Luciferase-like_sf"/>
</dbReference>
<dbReference type="InterPro" id="IPR051260">
    <property type="entry name" value="Diverse_substr_monoxygenases"/>
</dbReference>
<dbReference type="InterPro" id="IPR016215">
    <property type="entry name" value="NTA_MOA"/>
</dbReference>
<sequence length="446" mass="47885">MPRQMTLIGFYKIPTAHYTGMWRHPHSATNLLDPALPMHAAKVLEEGLFDMIFMSDGIVTPATFGDRFDETLRSGSQGALELEPSVVLSMMATATSRIGLGGTMSTTFMPPFHIARILGSLDVLSGGRAAWNIVTSHNDVQAQNFGSDTILPADQRYDRADEVTEAVTGLWSSWEADAVVVDKQTGVFVDPEKVHHVDYEGEHVKVRGPLSIPRSAQGRPVLMQAGSSNRGMEFGARWGEIIFVMGHTPEALHKQRAAMRAKVAELGRNPDDLKVAALVQPIIGETEAIAREKQEFIRSTVSVDAALAVLSAHTGIDLSAMPRDTAVSAIVDQLGGPGARGTAALLNQANDAGTDGITLEEAARKFGASGLTPQVVGTGEQVAEQLRELFDAEAADGFMIDPTEMPGTFESFTRAVVPHLQRMGVFRTAYAGETLRDVLGLPSVVS</sequence>
<accession>A0A938Y0N3</accession>
<dbReference type="PIRSF" id="PIRSF000337">
    <property type="entry name" value="NTA_MOA"/>
    <property type="match status" value="1"/>
</dbReference>
<name>A0A938Y0N3_9ACTN</name>
<feature type="binding site" evidence="6">
    <location>
        <position position="227"/>
    </location>
    <ligand>
        <name>FMN</name>
        <dbReference type="ChEBI" id="CHEBI:58210"/>
    </ligand>
</feature>
<evidence type="ECO:0000313" key="9">
    <source>
        <dbReference type="Proteomes" id="UP000663791"/>
    </source>
</evidence>
<dbReference type="Gene3D" id="3.20.20.30">
    <property type="entry name" value="Luciferase-like domain"/>
    <property type="match status" value="1"/>
</dbReference>
<evidence type="ECO:0000256" key="2">
    <source>
        <dbReference type="ARBA" id="ARBA00022643"/>
    </source>
</evidence>
<evidence type="ECO:0000256" key="4">
    <source>
        <dbReference type="ARBA" id="ARBA00023033"/>
    </source>
</evidence>
<evidence type="ECO:0000259" key="7">
    <source>
        <dbReference type="Pfam" id="PF00296"/>
    </source>
</evidence>
<dbReference type="GO" id="GO:0016705">
    <property type="term" value="F:oxidoreductase activity, acting on paired donors, with incorporation or reduction of molecular oxygen"/>
    <property type="evidence" value="ECO:0007669"/>
    <property type="project" value="InterPro"/>
</dbReference>
<feature type="binding site" evidence="6">
    <location>
        <position position="56"/>
    </location>
    <ligand>
        <name>FMN</name>
        <dbReference type="ChEBI" id="CHEBI:58210"/>
    </ligand>
</feature>
<evidence type="ECO:0000256" key="5">
    <source>
        <dbReference type="ARBA" id="ARBA00033748"/>
    </source>
</evidence>
<keyword evidence="3 8" id="KW-0560">Oxidoreductase</keyword>
<keyword evidence="9" id="KW-1185">Reference proteome</keyword>
<dbReference type="AlphaFoldDB" id="A0A938Y0N3"/>
<dbReference type="Pfam" id="PF00296">
    <property type="entry name" value="Bac_luciferase"/>
    <property type="match status" value="1"/>
</dbReference>
<keyword evidence="4 8" id="KW-0503">Monooxygenase</keyword>
<protein>
    <submittedName>
        <fullName evidence="8">NtaA/DmoA family FMN-dependent monooxygenase</fullName>
        <ecNumber evidence="8">1.14.-.-</ecNumber>
    </submittedName>
</protein>
<reference evidence="8" key="1">
    <citation type="submission" date="2021-01" db="EMBL/GenBank/DDBJ databases">
        <title>Novel species in genus Nocardioides.</title>
        <authorList>
            <person name="Zhang G."/>
        </authorList>
    </citation>
    <scope>NUCLEOTIDE SEQUENCE</scope>
    <source>
        <strain evidence="8">Zg-536</strain>
    </source>
</reference>
<evidence type="ECO:0000313" key="8">
    <source>
        <dbReference type="EMBL" id="MBM9459992.1"/>
    </source>
</evidence>
<gene>
    <name evidence="8" type="ORF">JK386_08760</name>
</gene>
<evidence type="ECO:0000256" key="6">
    <source>
        <dbReference type="PIRSR" id="PIRSR000337-1"/>
    </source>
</evidence>